<name>A0AAN6LYF7_9PLEO</name>
<dbReference type="AlphaFoldDB" id="A0AAN6LYF7"/>
<dbReference type="EMBL" id="WVTA01000009">
    <property type="protein sequence ID" value="KAK3207624.1"/>
    <property type="molecule type" value="Genomic_DNA"/>
</dbReference>
<dbReference type="PANTHER" id="PTHR33112:SF1">
    <property type="entry name" value="HETEROKARYON INCOMPATIBILITY DOMAIN-CONTAINING PROTEIN"/>
    <property type="match status" value="1"/>
</dbReference>
<dbReference type="PANTHER" id="PTHR33112">
    <property type="entry name" value="DOMAIN PROTEIN, PUTATIVE-RELATED"/>
    <property type="match status" value="1"/>
</dbReference>
<gene>
    <name evidence="2" type="ORF">GRF29_103g1571355</name>
</gene>
<sequence>MSLKYAGWDILSVKAEKLAAKGQRRRPCSMCGFIASVIRESDDIKKSRQEGVKYTMQVASLVVQEAKLMALRKTPTPVPRAICLRVAKSIDAGWGSRNERQDLEIGNCEYLIPAPAILPTSKIHRGAWDQDHVDFGLIKSWLDHCKKHENSTHLHCRSSEFDAVSGLNVIDCDTKQLTERPADHLYVALSYVWGPVQKPKDSKERLRPVSLLDAAPRTILDAVAATVALGYRYLWVDRYCIPQDDLEEKKRQLNMMGQIYASADLTIVAAAGENDQFGLPGAGTHPIISRPPRKVAVLRERLFTSVVDLSTLLSETKWKTRGWTFQEAQLSCRRLYFTNSEVVLHCKRHTYYESLTLFDNTLPVAMPSVSVQLPKRLFSQFVHDINAYQERSFTYDSDAMFAFKGILSCYNMYTYWAVPFVIGPNDWHEPVYESYTKSFLSGLCWGVISPNLEIKKRDNMPSWSWISMGTASGRITFQTDPSHLLHIMSRAVKSGILSEFRQDFEARSSCEGVRLFVRENDLAVDDSSGWVALDTVVEASPTMAIDGESPHIKIEAPTADLTAIRIIHNASREGQRFIQAFVTVGKMATTLSGVFLDSKYDLVKPMDQNDDYKLYQVEWKLVCVYKWMGYSQSLADDRGGDGAFHPWQTNCLVLARFRDVWKRVGCAVVTTELERLDLMTESFVIS</sequence>
<accession>A0AAN6LYF7</accession>
<evidence type="ECO:0000259" key="1">
    <source>
        <dbReference type="Pfam" id="PF06985"/>
    </source>
</evidence>
<dbReference type="InterPro" id="IPR010730">
    <property type="entry name" value="HET"/>
</dbReference>
<comment type="caution">
    <text evidence="2">The sequence shown here is derived from an EMBL/GenBank/DDBJ whole genome shotgun (WGS) entry which is preliminary data.</text>
</comment>
<feature type="domain" description="Heterokaryon incompatibility" evidence="1">
    <location>
        <begin position="186"/>
        <end position="327"/>
    </location>
</feature>
<organism evidence="2 3">
    <name type="scientific">Pseudopithomyces chartarum</name>
    <dbReference type="NCBI Taxonomy" id="1892770"/>
    <lineage>
        <taxon>Eukaryota</taxon>
        <taxon>Fungi</taxon>
        <taxon>Dikarya</taxon>
        <taxon>Ascomycota</taxon>
        <taxon>Pezizomycotina</taxon>
        <taxon>Dothideomycetes</taxon>
        <taxon>Pleosporomycetidae</taxon>
        <taxon>Pleosporales</taxon>
        <taxon>Massarineae</taxon>
        <taxon>Didymosphaeriaceae</taxon>
        <taxon>Pseudopithomyces</taxon>
    </lineage>
</organism>
<dbReference type="Pfam" id="PF06985">
    <property type="entry name" value="HET"/>
    <property type="match status" value="1"/>
</dbReference>
<evidence type="ECO:0000313" key="2">
    <source>
        <dbReference type="EMBL" id="KAK3207624.1"/>
    </source>
</evidence>
<reference evidence="2 3" key="1">
    <citation type="submission" date="2021-02" db="EMBL/GenBank/DDBJ databases">
        <title>Genome assembly of Pseudopithomyces chartarum.</title>
        <authorList>
            <person name="Jauregui R."/>
            <person name="Singh J."/>
            <person name="Voisey C."/>
        </authorList>
    </citation>
    <scope>NUCLEOTIDE SEQUENCE [LARGE SCALE GENOMIC DNA]</scope>
    <source>
        <strain evidence="2 3">AGR01</strain>
    </source>
</reference>
<dbReference type="Proteomes" id="UP001280581">
    <property type="component" value="Unassembled WGS sequence"/>
</dbReference>
<keyword evidence="3" id="KW-1185">Reference proteome</keyword>
<evidence type="ECO:0000313" key="3">
    <source>
        <dbReference type="Proteomes" id="UP001280581"/>
    </source>
</evidence>
<proteinExistence type="predicted"/>
<protein>
    <recommendedName>
        <fullName evidence="1">Heterokaryon incompatibility domain-containing protein</fullName>
    </recommendedName>
</protein>